<evidence type="ECO:0000313" key="4">
    <source>
        <dbReference type="Proteomes" id="UP001338125"/>
    </source>
</evidence>
<reference evidence="3 4" key="1">
    <citation type="submission" date="2024-01" db="EMBL/GenBank/DDBJ databases">
        <title>Complete genome of Cladobotryum mycophilum ATHUM6906.</title>
        <authorList>
            <person name="Christinaki A.C."/>
            <person name="Myridakis A.I."/>
            <person name="Kouvelis V.N."/>
        </authorList>
    </citation>
    <scope>NUCLEOTIDE SEQUENCE [LARGE SCALE GENOMIC DNA]</scope>
    <source>
        <strain evidence="3 4">ATHUM6906</strain>
    </source>
</reference>
<keyword evidence="3" id="KW-0808">Transferase</keyword>
<protein>
    <submittedName>
        <fullName evidence="3">Methyltransferase pytC</fullName>
    </submittedName>
</protein>
<gene>
    <name evidence="3" type="ORF">PT974_01462</name>
</gene>
<proteinExistence type="inferred from homology"/>
<dbReference type="GO" id="GO:0008168">
    <property type="term" value="F:methyltransferase activity"/>
    <property type="evidence" value="ECO:0007669"/>
    <property type="project" value="UniProtKB-KW"/>
</dbReference>
<feature type="region of interest" description="Disordered" evidence="2">
    <location>
        <begin position="1"/>
        <end position="35"/>
    </location>
</feature>
<evidence type="ECO:0000256" key="2">
    <source>
        <dbReference type="SAM" id="MobiDB-lite"/>
    </source>
</evidence>
<dbReference type="PANTHER" id="PTHR43591">
    <property type="entry name" value="METHYLTRANSFERASE"/>
    <property type="match status" value="1"/>
</dbReference>
<accession>A0ABR0T3T6</accession>
<keyword evidence="3" id="KW-0489">Methyltransferase</keyword>
<dbReference type="InterPro" id="IPR029063">
    <property type="entry name" value="SAM-dependent_MTases_sf"/>
</dbReference>
<keyword evidence="4" id="KW-1185">Reference proteome</keyword>
<dbReference type="PANTHER" id="PTHR43591:SF24">
    <property type="entry name" value="2-METHOXY-6-POLYPRENYL-1,4-BENZOQUINOL METHYLASE, MITOCHONDRIAL"/>
    <property type="match status" value="1"/>
</dbReference>
<name>A0ABR0T3T6_9HYPO</name>
<sequence length="316" mass="35709">MCGGGSARQPSPEAAEVEVEVDQDDVESGYGDEVSTASTSIRSSIMRYEWKHGRRYHGYQAGAYNFPNDDREQDRLDMVHHIYYRALNNRLFLAPINPDGLHILDIGTGTGVWPIHLADLYPGASIVGNDLSPIQPQWVPPNVQFIVDDVELDWSEPEKYDYIHCRYMAGSIKDWPRLESANMPYSEDGSLKPGNALVRLMEGLMEGCKRIGRTMDPAPSFREWVRETGFERVEERRFKLPVGSWPKDPRLKEMGSFLSLNFTEGVEAFTAVVFKDILGWSEAEVQILNAQVRAVAKSKEVHPIFDFLVVTAMKPA</sequence>
<dbReference type="GO" id="GO:0032259">
    <property type="term" value="P:methylation"/>
    <property type="evidence" value="ECO:0007669"/>
    <property type="project" value="UniProtKB-KW"/>
</dbReference>
<comment type="similarity">
    <text evidence="1">Belongs to the methyltransferase superfamily. LaeA methyltransferase family.</text>
</comment>
<comment type="caution">
    <text evidence="3">The sequence shown here is derived from an EMBL/GenBank/DDBJ whole genome shotgun (WGS) entry which is preliminary data.</text>
</comment>
<dbReference type="EMBL" id="JAVFKD010000001">
    <property type="protein sequence ID" value="KAK5999074.1"/>
    <property type="molecule type" value="Genomic_DNA"/>
</dbReference>
<evidence type="ECO:0000313" key="3">
    <source>
        <dbReference type="EMBL" id="KAK5999074.1"/>
    </source>
</evidence>
<dbReference type="Gene3D" id="3.40.50.150">
    <property type="entry name" value="Vaccinia Virus protein VP39"/>
    <property type="match status" value="1"/>
</dbReference>
<dbReference type="Pfam" id="PF13489">
    <property type="entry name" value="Methyltransf_23"/>
    <property type="match status" value="1"/>
</dbReference>
<feature type="compositionally biased region" description="Acidic residues" evidence="2">
    <location>
        <begin position="15"/>
        <end position="27"/>
    </location>
</feature>
<dbReference type="Proteomes" id="UP001338125">
    <property type="component" value="Unassembled WGS sequence"/>
</dbReference>
<evidence type="ECO:0000256" key="1">
    <source>
        <dbReference type="ARBA" id="ARBA00038158"/>
    </source>
</evidence>
<dbReference type="SUPFAM" id="SSF53335">
    <property type="entry name" value="S-adenosyl-L-methionine-dependent methyltransferases"/>
    <property type="match status" value="1"/>
</dbReference>
<dbReference type="CDD" id="cd02440">
    <property type="entry name" value="AdoMet_MTases"/>
    <property type="match status" value="1"/>
</dbReference>
<organism evidence="3 4">
    <name type="scientific">Cladobotryum mycophilum</name>
    <dbReference type="NCBI Taxonomy" id="491253"/>
    <lineage>
        <taxon>Eukaryota</taxon>
        <taxon>Fungi</taxon>
        <taxon>Dikarya</taxon>
        <taxon>Ascomycota</taxon>
        <taxon>Pezizomycotina</taxon>
        <taxon>Sordariomycetes</taxon>
        <taxon>Hypocreomycetidae</taxon>
        <taxon>Hypocreales</taxon>
        <taxon>Hypocreaceae</taxon>
        <taxon>Cladobotryum</taxon>
    </lineage>
</organism>